<keyword evidence="3" id="KW-1185">Reference proteome</keyword>
<feature type="compositionally biased region" description="Low complexity" evidence="1">
    <location>
        <begin position="1"/>
        <end position="13"/>
    </location>
</feature>
<gene>
    <name evidence="2" type="ORF">A0H81_13090</name>
</gene>
<accession>A0A1C7LRJ1</accession>
<sequence>MDLSTSTASSGATLQPHADEGILHTASPTTEKNLPLELLEETPVPHTAQALDLESGDALGCARGDTVMYDDVVSVCSYRG</sequence>
<evidence type="ECO:0000313" key="2">
    <source>
        <dbReference type="EMBL" id="OBZ66796.1"/>
    </source>
</evidence>
<dbReference type="AlphaFoldDB" id="A0A1C7LRJ1"/>
<protein>
    <submittedName>
        <fullName evidence="2">Uncharacterized protein</fullName>
    </submittedName>
</protein>
<organism evidence="2 3">
    <name type="scientific">Grifola frondosa</name>
    <name type="common">Maitake</name>
    <name type="synonym">Polyporus frondosus</name>
    <dbReference type="NCBI Taxonomy" id="5627"/>
    <lineage>
        <taxon>Eukaryota</taxon>
        <taxon>Fungi</taxon>
        <taxon>Dikarya</taxon>
        <taxon>Basidiomycota</taxon>
        <taxon>Agaricomycotina</taxon>
        <taxon>Agaricomycetes</taxon>
        <taxon>Polyporales</taxon>
        <taxon>Grifolaceae</taxon>
        <taxon>Grifola</taxon>
    </lineage>
</organism>
<name>A0A1C7LRJ1_GRIFR</name>
<feature type="region of interest" description="Disordered" evidence="1">
    <location>
        <begin position="1"/>
        <end position="33"/>
    </location>
</feature>
<evidence type="ECO:0000256" key="1">
    <source>
        <dbReference type="SAM" id="MobiDB-lite"/>
    </source>
</evidence>
<dbReference type="EMBL" id="LUGG01000027">
    <property type="protein sequence ID" value="OBZ66796.1"/>
    <property type="molecule type" value="Genomic_DNA"/>
</dbReference>
<dbReference type="Proteomes" id="UP000092993">
    <property type="component" value="Unassembled WGS sequence"/>
</dbReference>
<comment type="caution">
    <text evidence="2">The sequence shown here is derived from an EMBL/GenBank/DDBJ whole genome shotgun (WGS) entry which is preliminary data.</text>
</comment>
<evidence type="ECO:0000313" key="3">
    <source>
        <dbReference type="Proteomes" id="UP000092993"/>
    </source>
</evidence>
<proteinExistence type="predicted"/>
<reference evidence="2 3" key="1">
    <citation type="submission" date="2016-03" db="EMBL/GenBank/DDBJ databases">
        <title>Whole genome sequencing of Grifola frondosa 9006-11.</title>
        <authorList>
            <person name="Min B."/>
            <person name="Park H."/>
            <person name="Kim J.-G."/>
            <person name="Cho H."/>
            <person name="Oh Y.-L."/>
            <person name="Kong W.-S."/>
            <person name="Choi I.-G."/>
        </authorList>
    </citation>
    <scope>NUCLEOTIDE SEQUENCE [LARGE SCALE GENOMIC DNA]</scope>
    <source>
        <strain evidence="2 3">9006-11</strain>
    </source>
</reference>